<reference evidence="1 2" key="1">
    <citation type="submission" date="2019-05" db="EMBL/GenBank/DDBJ databases">
        <title>Pseudomonas sp. SC006 isolated from lettuce that can produce HBGAs.</title>
        <authorList>
            <person name="Wang D."/>
            <person name="Liao N."/>
            <person name="Liu D."/>
            <person name="Zhang Z."/>
            <person name="Zou S."/>
        </authorList>
    </citation>
    <scope>NUCLEOTIDE SEQUENCE [LARGE SCALE GENOMIC DNA]</scope>
    <source>
        <strain evidence="1 2">SC006</strain>
    </source>
</reference>
<dbReference type="AlphaFoldDB" id="A0A5R8Z072"/>
<evidence type="ECO:0000313" key="1">
    <source>
        <dbReference type="EMBL" id="TLP59149.1"/>
    </source>
</evidence>
<accession>A0A5R8Z072</accession>
<dbReference type="EMBL" id="VAUO01000006">
    <property type="protein sequence ID" value="TLP59149.1"/>
    <property type="molecule type" value="Genomic_DNA"/>
</dbReference>
<proteinExistence type="predicted"/>
<gene>
    <name evidence="1" type="ORF">FEM01_14720</name>
</gene>
<keyword evidence="2" id="KW-1185">Reference proteome</keyword>
<protein>
    <submittedName>
        <fullName evidence="1">Uncharacterized protein</fullName>
    </submittedName>
</protein>
<sequence>MSEGRVEVLTREEANALIKAILYLKFDCREHESLLYAGSPLINTSLDKLVAMHGYESDWGKVFATLPAAYEQLVERKIESSEKESGGVYDDDVRQLVKAYCLHPYLY</sequence>
<dbReference type="OrthoDB" id="9134989at2"/>
<comment type="caution">
    <text evidence="1">The sequence shown here is derived from an EMBL/GenBank/DDBJ whole genome shotgun (WGS) entry which is preliminary data.</text>
</comment>
<name>A0A5R8Z072_9PSED</name>
<dbReference type="Proteomes" id="UP000309819">
    <property type="component" value="Unassembled WGS sequence"/>
</dbReference>
<evidence type="ECO:0000313" key="2">
    <source>
        <dbReference type="Proteomes" id="UP000309819"/>
    </source>
</evidence>
<dbReference type="RefSeq" id="WP_138220217.1">
    <property type="nucleotide sequence ID" value="NZ_VAUO01000006.1"/>
</dbReference>
<organism evidence="1 2">
    <name type="scientific">Pseudomonas mosselii</name>
    <dbReference type="NCBI Taxonomy" id="78327"/>
    <lineage>
        <taxon>Bacteria</taxon>
        <taxon>Pseudomonadati</taxon>
        <taxon>Pseudomonadota</taxon>
        <taxon>Gammaproteobacteria</taxon>
        <taxon>Pseudomonadales</taxon>
        <taxon>Pseudomonadaceae</taxon>
        <taxon>Pseudomonas</taxon>
    </lineage>
</organism>